<evidence type="ECO:0000313" key="8">
    <source>
        <dbReference type="Proteomes" id="UP000035642"/>
    </source>
</evidence>
<dbReference type="GO" id="GO:0046872">
    <property type="term" value="F:metal ion binding"/>
    <property type="evidence" value="ECO:0007669"/>
    <property type="project" value="UniProtKB-KW"/>
</dbReference>
<sequence length="263" mass="30390">ILVVLISTKKKFFSVIRCAGSKIPTVLQLFDSTVIGGKYLRSVLALDSFHALNPNCNDAELNRMAECASLLEMIQSFFLIVDDVMDESETRRGKMCWHKNVSIGAGERDSFRSIILFPKMCIWMSLKSSTFLVRLTQMFYKRTSNRTTHLGQLLDTISVREIDAFTWDRYQLVEMKTSHYTFFQPVEMAMLVSDRMDHHRVLRHLLYKIGFLFQSQDDHLDVFGNPQLTGKTGTDIQDGKCTWISVRAVQKLRDKPELDEFKV</sequence>
<evidence type="ECO:0000256" key="4">
    <source>
        <dbReference type="ARBA" id="ARBA00022842"/>
    </source>
</evidence>
<keyword evidence="3" id="KW-0479">Metal-binding</keyword>
<dbReference type="InterPro" id="IPR000092">
    <property type="entry name" value="Polyprenyl_synt"/>
</dbReference>
<dbReference type="GO" id="GO:0004161">
    <property type="term" value="F:dimethylallyltranstransferase activity"/>
    <property type="evidence" value="ECO:0007669"/>
    <property type="project" value="TreeGrafter"/>
</dbReference>
<dbReference type="Gene3D" id="1.10.600.10">
    <property type="entry name" value="Farnesyl Diphosphate Synthase"/>
    <property type="match status" value="1"/>
</dbReference>
<dbReference type="Pfam" id="PF00348">
    <property type="entry name" value="polyprenyl_synt"/>
    <property type="match status" value="1"/>
</dbReference>
<dbReference type="GO" id="GO:0004337">
    <property type="term" value="F:(2E,6E)-farnesyl diphosphate synthase activity"/>
    <property type="evidence" value="ECO:0007669"/>
    <property type="project" value="TreeGrafter"/>
</dbReference>
<dbReference type="InterPro" id="IPR008949">
    <property type="entry name" value="Isoprenoid_synthase_dom_sf"/>
</dbReference>
<comment type="similarity">
    <text evidence="7">Belongs to the FPP/GGPP synthase family.</text>
</comment>
<accession>A0A0K0CX48</accession>
<dbReference type="GO" id="GO:0005737">
    <property type="term" value="C:cytoplasm"/>
    <property type="evidence" value="ECO:0007669"/>
    <property type="project" value="TreeGrafter"/>
</dbReference>
<proteinExistence type="inferred from homology"/>
<dbReference type="PANTHER" id="PTHR11525:SF0">
    <property type="entry name" value="FARNESYL PYROPHOSPHATE SYNTHASE"/>
    <property type="match status" value="1"/>
</dbReference>
<evidence type="ECO:0000256" key="3">
    <source>
        <dbReference type="ARBA" id="ARBA00022723"/>
    </source>
</evidence>
<organism evidence="8 9">
    <name type="scientific">Angiostrongylus cantonensis</name>
    <name type="common">Rat lungworm</name>
    <dbReference type="NCBI Taxonomy" id="6313"/>
    <lineage>
        <taxon>Eukaryota</taxon>
        <taxon>Metazoa</taxon>
        <taxon>Ecdysozoa</taxon>
        <taxon>Nematoda</taxon>
        <taxon>Chromadorea</taxon>
        <taxon>Rhabditida</taxon>
        <taxon>Rhabditina</taxon>
        <taxon>Rhabditomorpha</taxon>
        <taxon>Strongyloidea</taxon>
        <taxon>Metastrongylidae</taxon>
        <taxon>Angiostrongylus</taxon>
    </lineage>
</organism>
<dbReference type="PANTHER" id="PTHR11525">
    <property type="entry name" value="FARNESYL-PYROPHOSPHATE SYNTHETASE"/>
    <property type="match status" value="1"/>
</dbReference>
<evidence type="ECO:0000256" key="5">
    <source>
        <dbReference type="ARBA" id="ARBA00033740"/>
    </source>
</evidence>
<evidence type="ECO:0000256" key="2">
    <source>
        <dbReference type="ARBA" id="ARBA00022679"/>
    </source>
</evidence>
<dbReference type="SUPFAM" id="SSF48576">
    <property type="entry name" value="Terpenoid synthases"/>
    <property type="match status" value="1"/>
</dbReference>
<dbReference type="Proteomes" id="UP000035642">
    <property type="component" value="Unassembled WGS sequence"/>
</dbReference>
<keyword evidence="2 7" id="KW-0808">Transferase</keyword>
<name>A0A0K0CX48_ANGCA</name>
<protein>
    <recommendedName>
        <fullName evidence="6">Farnesyl pyrophosphate synthase</fullName>
    </recommendedName>
</protein>
<dbReference type="CDD" id="cd00685">
    <property type="entry name" value="Trans_IPPS_HT"/>
    <property type="match status" value="1"/>
</dbReference>
<dbReference type="STRING" id="6313.A0A0K0CX48"/>
<dbReference type="InterPro" id="IPR033749">
    <property type="entry name" value="Polyprenyl_synt_CS"/>
</dbReference>
<dbReference type="InterPro" id="IPR039702">
    <property type="entry name" value="FPS1-like"/>
</dbReference>
<dbReference type="SFLD" id="SFLDS00005">
    <property type="entry name" value="Isoprenoid_Synthase_Type_I"/>
    <property type="match status" value="1"/>
</dbReference>
<comment type="pathway">
    <text evidence="5">Pheromone biosynthesis.</text>
</comment>
<dbReference type="GO" id="GO:0042811">
    <property type="term" value="P:pheromone biosynthetic process"/>
    <property type="evidence" value="ECO:0007669"/>
    <property type="project" value="UniProtKB-ARBA"/>
</dbReference>
<evidence type="ECO:0000256" key="7">
    <source>
        <dbReference type="RuleBase" id="RU004466"/>
    </source>
</evidence>
<evidence type="ECO:0000256" key="1">
    <source>
        <dbReference type="ARBA" id="ARBA00001946"/>
    </source>
</evidence>
<evidence type="ECO:0000313" key="9">
    <source>
        <dbReference type="WBParaSite" id="ACAC_0000210301-mRNA-1"/>
    </source>
</evidence>
<dbReference type="GO" id="GO:0045337">
    <property type="term" value="P:farnesyl diphosphate biosynthetic process"/>
    <property type="evidence" value="ECO:0007669"/>
    <property type="project" value="TreeGrafter"/>
</dbReference>
<evidence type="ECO:0000256" key="6">
    <source>
        <dbReference type="ARBA" id="ARBA00034546"/>
    </source>
</evidence>
<keyword evidence="4" id="KW-0460">Magnesium</keyword>
<keyword evidence="8" id="KW-1185">Reference proteome</keyword>
<reference evidence="9" key="2">
    <citation type="submission" date="2017-02" db="UniProtKB">
        <authorList>
            <consortium name="WormBaseParasite"/>
        </authorList>
    </citation>
    <scope>IDENTIFICATION</scope>
</reference>
<dbReference type="PROSITE" id="PS00723">
    <property type="entry name" value="POLYPRENYL_SYNTHASE_1"/>
    <property type="match status" value="1"/>
</dbReference>
<reference evidence="8" key="1">
    <citation type="submission" date="2012-09" db="EMBL/GenBank/DDBJ databases">
        <authorList>
            <person name="Martin A.A."/>
        </authorList>
    </citation>
    <scope>NUCLEOTIDE SEQUENCE</scope>
</reference>
<dbReference type="WBParaSite" id="ACAC_0000210301-mRNA-1">
    <property type="protein sequence ID" value="ACAC_0000210301-mRNA-1"/>
    <property type="gene ID" value="ACAC_0000210301"/>
</dbReference>
<comment type="cofactor">
    <cofactor evidence="1">
        <name>Mg(2+)</name>
        <dbReference type="ChEBI" id="CHEBI:18420"/>
    </cofactor>
</comment>
<dbReference type="AlphaFoldDB" id="A0A0K0CX48"/>